<dbReference type="EMBL" id="DS647932">
    <property type="protein sequence ID" value="EEC02322.1"/>
    <property type="molecule type" value="Genomic_DNA"/>
</dbReference>
<sequence>MPQHSQDQAVFHLCKTSELPPSIKPMSMHKGQVVTTTTYVKADFSGKHAHASHLTGAYVSPKLSLECQYCIMEFLSANVSLDAIKNTHWHVCCTDCQTLRSALRNISGNVRKLESFLMQRRVESNMVPICIANRVRSTVVLSKCSF</sequence>
<evidence type="ECO:0000313" key="3">
    <source>
        <dbReference type="Proteomes" id="UP000001555"/>
    </source>
</evidence>
<evidence type="ECO:0000313" key="1">
    <source>
        <dbReference type="EMBL" id="EEC02322.1"/>
    </source>
</evidence>
<dbReference type="Proteomes" id="UP000001555">
    <property type="component" value="Unassembled WGS sequence"/>
</dbReference>
<dbReference type="InParanoid" id="B7P6V0"/>
<gene>
    <name evidence="1" type="ORF">IscW_ISCW000575</name>
</gene>
<proteinExistence type="predicted"/>
<dbReference type="AlphaFoldDB" id="B7P6V0"/>
<reference evidence="1 3" key="1">
    <citation type="submission" date="2008-03" db="EMBL/GenBank/DDBJ databases">
        <title>Annotation of Ixodes scapularis.</title>
        <authorList>
            <consortium name="Ixodes scapularis Genome Project Consortium"/>
            <person name="Caler E."/>
            <person name="Hannick L.I."/>
            <person name="Bidwell S."/>
            <person name="Joardar V."/>
            <person name="Thiagarajan M."/>
            <person name="Amedeo P."/>
            <person name="Galinsky K.J."/>
            <person name="Schobel S."/>
            <person name="Inman J."/>
            <person name="Hostetler J."/>
            <person name="Miller J."/>
            <person name="Hammond M."/>
            <person name="Megy K."/>
            <person name="Lawson D."/>
            <person name="Kodira C."/>
            <person name="Sutton G."/>
            <person name="Meyer J."/>
            <person name="Hill C.A."/>
            <person name="Birren B."/>
            <person name="Nene V."/>
            <person name="Collins F."/>
            <person name="Alarcon-Chaidez F."/>
            <person name="Wikel S."/>
            <person name="Strausberg R."/>
        </authorList>
    </citation>
    <scope>NUCLEOTIDE SEQUENCE [LARGE SCALE GENOMIC DNA]</scope>
    <source>
        <strain evidence="3">Wikel</strain>
        <strain evidence="1">Wikel colony</strain>
    </source>
</reference>
<organism>
    <name type="scientific">Ixodes scapularis</name>
    <name type="common">Black-legged tick</name>
    <name type="synonym">Deer tick</name>
    <dbReference type="NCBI Taxonomy" id="6945"/>
    <lineage>
        <taxon>Eukaryota</taxon>
        <taxon>Metazoa</taxon>
        <taxon>Ecdysozoa</taxon>
        <taxon>Arthropoda</taxon>
        <taxon>Chelicerata</taxon>
        <taxon>Arachnida</taxon>
        <taxon>Acari</taxon>
        <taxon>Parasitiformes</taxon>
        <taxon>Ixodida</taxon>
        <taxon>Ixodoidea</taxon>
        <taxon>Ixodidae</taxon>
        <taxon>Ixodinae</taxon>
        <taxon>Ixodes</taxon>
    </lineage>
</organism>
<dbReference type="VEuPathDB" id="VectorBase:ISCW000575"/>
<dbReference type="HOGENOM" id="CLU_1779483_0_0_1"/>
<dbReference type="VEuPathDB" id="VectorBase:ISCI000575"/>
<name>B7P6V0_IXOSC</name>
<accession>B7P6V0</accession>
<dbReference type="EnsemblMetazoa" id="ISCW000575-RA">
    <property type="protein sequence ID" value="ISCW000575-PA"/>
    <property type="gene ID" value="ISCW000575"/>
</dbReference>
<reference evidence="2" key="2">
    <citation type="submission" date="2020-05" db="UniProtKB">
        <authorList>
            <consortium name="EnsemblMetazoa"/>
        </authorList>
    </citation>
    <scope>IDENTIFICATION</scope>
    <source>
        <strain evidence="2">wikel</strain>
    </source>
</reference>
<keyword evidence="3" id="KW-1185">Reference proteome</keyword>
<dbReference type="PaxDb" id="6945-B7P6V0"/>
<evidence type="ECO:0000313" key="2">
    <source>
        <dbReference type="EnsemblMetazoa" id="ISCW000575-PA"/>
    </source>
</evidence>
<protein>
    <submittedName>
        <fullName evidence="1 2">Uncharacterized protein</fullName>
    </submittedName>
</protein>
<dbReference type="EMBL" id="ABJB011038074">
    <property type="status" value="NOT_ANNOTATED_CDS"/>
    <property type="molecule type" value="Genomic_DNA"/>
</dbReference>